<dbReference type="SUPFAM" id="SSF56672">
    <property type="entry name" value="DNA/RNA polymerases"/>
    <property type="match status" value="1"/>
</dbReference>
<accession>A0A8S0UMU3</accession>
<dbReference type="InterPro" id="IPR043502">
    <property type="entry name" value="DNA/RNA_pol_sf"/>
</dbReference>
<reference evidence="2 3" key="1">
    <citation type="submission" date="2019-12" db="EMBL/GenBank/DDBJ databases">
        <authorList>
            <person name="Alioto T."/>
            <person name="Alioto T."/>
            <person name="Gomez Garrido J."/>
        </authorList>
    </citation>
    <scope>NUCLEOTIDE SEQUENCE [LARGE SCALE GENOMIC DNA]</scope>
</reference>
<dbReference type="PANTHER" id="PTHR33116:SF80">
    <property type="entry name" value="REVERSE TRANSCRIPTASE ZINC-BINDING DOMAIN-CONTAINING PROTEIN"/>
    <property type="match status" value="1"/>
</dbReference>
<evidence type="ECO:0000313" key="3">
    <source>
        <dbReference type="Proteomes" id="UP000594638"/>
    </source>
</evidence>
<dbReference type="AlphaFoldDB" id="A0A8S0UMU3"/>
<dbReference type="Pfam" id="PF00078">
    <property type="entry name" value="RVT_1"/>
    <property type="match status" value="1"/>
</dbReference>
<dbReference type="Gramene" id="OE9A042573T1">
    <property type="protein sequence ID" value="OE9A042573C1"/>
    <property type="gene ID" value="OE9A042573"/>
</dbReference>
<organism evidence="2 3">
    <name type="scientific">Olea europaea subsp. europaea</name>
    <dbReference type="NCBI Taxonomy" id="158383"/>
    <lineage>
        <taxon>Eukaryota</taxon>
        <taxon>Viridiplantae</taxon>
        <taxon>Streptophyta</taxon>
        <taxon>Embryophyta</taxon>
        <taxon>Tracheophyta</taxon>
        <taxon>Spermatophyta</taxon>
        <taxon>Magnoliopsida</taxon>
        <taxon>eudicotyledons</taxon>
        <taxon>Gunneridae</taxon>
        <taxon>Pentapetalae</taxon>
        <taxon>asterids</taxon>
        <taxon>lamiids</taxon>
        <taxon>Lamiales</taxon>
        <taxon>Oleaceae</taxon>
        <taxon>Oleeae</taxon>
        <taxon>Olea</taxon>
    </lineage>
</organism>
<dbReference type="CDD" id="cd01650">
    <property type="entry name" value="RT_nLTR_like"/>
    <property type="match status" value="1"/>
</dbReference>
<dbReference type="PROSITE" id="PS50878">
    <property type="entry name" value="RT_POL"/>
    <property type="match status" value="1"/>
</dbReference>
<dbReference type="PANTHER" id="PTHR33116">
    <property type="entry name" value="REVERSE TRANSCRIPTASE ZINC-BINDING DOMAIN-CONTAINING PROTEIN-RELATED-RELATED"/>
    <property type="match status" value="1"/>
</dbReference>
<gene>
    <name evidence="2" type="ORF">OLEA9_A042573</name>
</gene>
<dbReference type="InterPro" id="IPR000477">
    <property type="entry name" value="RT_dom"/>
</dbReference>
<dbReference type="EMBL" id="CACTIH010007702">
    <property type="protein sequence ID" value="CAA3017425.1"/>
    <property type="molecule type" value="Genomic_DNA"/>
</dbReference>
<evidence type="ECO:0000259" key="1">
    <source>
        <dbReference type="PROSITE" id="PS50878"/>
    </source>
</evidence>
<dbReference type="Proteomes" id="UP000594638">
    <property type="component" value="Unassembled WGS sequence"/>
</dbReference>
<feature type="domain" description="Reverse transcriptase" evidence="1">
    <location>
        <begin position="149"/>
        <end position="424"/>
    </location>
</feature>
<sequence length="548" mass="62177">MNLSEAERSFYFQQAKYTYLKYSDKCTKFFHSIVKRNTKRNFIAAVLKRDGSYTSSQKEVADEFIHVFADLLEKDSICQPFRAGILDFRATFPSEHSTSLIRNVSRLEIKDALFSIGDEKSPGPDGYSSCFFKESWDIVGDDFSDVILEFFASGSLLKQMNHTVIALIPKANHASLVGDYRPIACCNVIYKVISNILALGSTLGSIIDHAWVAFVKGRSMVENIQLAQELLRQYNRKRVTPRCLLKIDLKKAYDSVSWDFLKNMLGGLNFPTKFMDWIMECLSTPAYFISLNGGLHGLFKGRKGLRQGDPLYPFLFVLCLEYFSRMVKGATENNEFNFHPKCALLKITHLAFADDLMLFAKGDTTVSILMDCLTNFGNMLGLRMNIDESNLYIVGVHAEDMEMIHGIVKIPKGSMPFRYLGIPLATERLKISTYDTFLDKITAHIGAWSRVSLSYAGKLELVKAVIQGVECFWLSIFPIPSTVASKIISLCQNFLWGSKKPLVTWRNICLSKGEGVLGLRDIKAWISKTLWNIHCKKDTLWIKWVNQV</sequence>
<name>A0A8S0UMU3_OLEEU</name>
<proteinExistence type="predicted"/>
<keyword evidence="3" id="KW-1185">Reference proteome</keyword>
<dbReference type="OrthoDB" id="1751077at2759"/>
<evidence type="ECO:0000313" key="2">
    <source>
        <dbReference type="EMBL" id="CAA3017425.1"/>
    </source>
</evidence>
<protein>
    <recommendedName>
        <fullName evidence="1">Reverse transcriptase domain-containing protein</fullName>
    </recommendedName>
</protein>
<comment type="caution">
    <text evidence="2">The sequence shown here is derived from an EMBL/GenBank/DDBJ whole genome shotgun (WGS) entry which is preliminary data.</text>
</comment>